<dbReference type="InterPro" id="IPR005358">
    <property type="entry name" value="Puta_zinc/iron-chelating_dom"/>
</dbReference>
<sequence length="216" mass="23329">MSLAAGAAAADLAQRQRDRLPLAMQRAQEKLAGLAPSGEATPLLKASQKAKTVAQRVIWLQRAASAWARPMEALSACRAGCSHCCQIPVTISLIEARLLGRASGRAPSVPKRSLRVADHAQAENLSEMERQLQTGPLTPCPFLRAERCSVYEARPVACRTLLNLDDDDLLCRHSGGGSSQVPYADATKLKAFALMAQADTQYADIRDFFPSMRDGL</sequence>
<accession>A0A840FSN1</accession>
<evidence type="ECO:0000313" key="1">
    <source>
        <dbReference type="EMBL" id="MBB4225626.1"/>
    </source>
</evidence>
<proteinExistence type="predicted"/>
<dbReference type="EMBL" id="JACIFZ010000013">
    <property type="protein sequence ID" value="MBB4225626.1"/>
    <property type="molecule type" value="Genomic_DNA"/>
</dbReference>
<dbReference type="AlphaFoldDB" id="A0A840FSN1"/>
<reference evidence="1 2" key="1">
    <citation type="submission" date="2020-08" db="EMBL/GenBank/DDBJ databases">
        <title>Genomic Encyclopedia of Type Strains, Phase IV (KMG-V): Genome sequencing to study the core and pangenomes of soil and plant-associated prokaryotes.</title>
        <authorList>
            <person name="Whitman W."/>
        </authorList>
    </citation>
    <scope>NUCLEOTIDE SEQUENCE [LARGE SCALE GENOMIC DNA]</scope>
    <source>
        <strain evidence="1 2">34/80</strain>
    </source>
</reference>
<dbReference type="RefSeq" id="WP_184642357.1">
    <property type="nucleotide sequence ID" value="NZ_JACIFZ010000013.1"/>
</dbReference>
<dbReference type="Pfam" id="PF03692">
    <property type="entry name" value="CxxCxxCC"/>
    <property type="match status" value="1"/>
</dbReference>
<dbReference type="Proteomes" id="UP000524450">
    <property type="component" value="Unassembled WGS sequence"/>
</dbReference>
<protein>
    <submittedName>
        <fullName evidence="1">Fe-S-cluster containining protein</fullName>
    </submittedName>
</protein>
<gene>
    <name evidence="1" type="ORF">GGD71_006439</name>
</gene>
<comment type="caution">
    <text evidence="1">The sequence shown here is derived from an EMBL/GenBank/DDBJ whole genome shotgun (WGS) entry which is preliminary data.</text>
</comment>
<evidence type="ECO:0000313" key="2">
    <source>
        <dbReference type="Proteomes" id="UP000524450"/>
    </source>
</evidence>
<organism evidence="1 2">
    <name type="scientific">Variovorax guangxiensis</name>
    <dbReference type="NCBI Taxonomy" id="1775474"/>
    <lineage>
        <taxon>Bacteria</taxon>
        <taxon>Pseudomonadati</taxon>
        <taxon>Pseudomonadota</taxon>
        <taxon>Betaproteobacteria</taxon>
        <taxon>Burkholderiales</taxon>
        <taxon>Comamonadaceae</taxon>
        <taxon>Variovorax</taxon>
    </lineage>
</organism>
<name>A0A840FSN1_9BURK</name>